<evidence type="ECO:0000256" key="5">
    <source>
        <dbReference type="ARBA" id="ARBA00023242"/>
    </source>
</evidence>
<evidence type="ECO:0000313" key="9">
    <source>
        <dbReference type="Proteomes" id="UP001061958"/>
    </source>
</evidence>
<name>A0A9C7PZ44_9RHOD</name>
<organism evidence="8 9">
    <name type="scientific">Galdieria partita</name>
    <dbReference type="NCBI Taxonomy" id="83374"/>
    <lineage>
        <taxon>Eukaryota</taxon>
        <taxon>Rhodophyta</taxon>
        <taxon>Bangiophyceae</taxon>
        <taxon>Galdieriales</taxon>
        <taxon>Galdieriaceae</taxon>
        <taxon>Galdieria</taxon>
    </lineage>
</organism>
<feature type="region of interest" description="Disordered" evidence="7">
    <location>
        <begin position="664"/>
        <end position="709"/>
    </location>
</feature>
<gene>
    <name evidence="8" type="ORF">GpartN1_g3953.t1</name>
</gene>
<feature type="compositionally biased region" description="Basic and acidic residues" evidence="7">
    <location>
        <begin position="667"/>
        <end position="681"/>
    </location>
</feature>
<sequence>MVVRLATENKVNKANPFEKRDSSKKRKSFRNKGPLAKDKKRRYQLLDWNEAEAGDEDDIHASGHLSSKVGFHQSTGSEIAQETYHRTKKEVMAEVIAKSKQFKSERKEEKQLFETLIEDIDQEFMRVLPTLPRRNLDKETIKTARRSLKLSETNRTETRTTNERLEFPYLGSTRPESSSSDPVHDTNRSLSKMNSTHTKSCDKDIDGMPSSLALRSECRKGRFMSDSDLSTEKDTTQSEDRSIPTTCVPETYAEFQNRLLRNDIIQEQYLDTLVNEVIERHDETSAVGNTERLLTFMFHALEMVASGDMRPGDLTRTLETTKILLQKIRLLLSNENNLELGDFVERVTTQLSEPLYVTKTGREETQSFFMGTGWVIDLSCKLDCQLFLLLFSVSRLSSLKNTISPAIKNLIFLIGQWLTRMEVSCLHQIRKGLGLIQLFLPHLEASECFVPELLTYCFSIIGLFTKENSVLRESFSLFNFSQSVSLQHMIRQTIEDESKEVWAEEKGSMDSFLGVFACNSVSCKSQEDWRETSYTLCDILVTCRDIISRICTILKPFDAFYGLCLPLMLFLYEISEDQKIWPALRSYSVSFASSLKEMIQVTEERGLKPLQLYYKKSSLPIEYKPKLKDDSHQQYSRRLKQCVRREKKRTMKWLNLETSRQQQEMFSQRESEDLYRTKRTQEATSFLQQQQQNWNKQEKKWKNMNKSSL</sequence>
<feature type="region of interest" description="Disordered" evidence="7">
    <location>
        <begin position="169"/>
        <end position="208"/>
    </location>
</feature>
<comment type="subcellular location">
    <subcellularLocation>
        <location evidence="1">Nucleus</location>
        <location evidence="1">Nucleolus</location>
    </subcellularLocation>
</comment>
<comment type="similarity">
    <text evidence="2">Belongs to the NOP14 family.</text>
</comment>
<dbReference type="Proteomes" id="UP001061958">
    <property type="component" value="Unassembled WGS sequence"/>
</dbReference>
<evidence type="ECO:0000256" key="4">
    <source>
        <dbReference type="ARBA" id="ARBA00022552"/>
    </source>
</evidence>
<evidence type="ECO:0000256" key="6">
    <source>
        <dbReference type="ARBA" id="ARBA00024695"/>
    </source>
</evidence>
<evidence type="ECO:0000256" key="3">
    <source>
        <dbReference type="ARBA" id="ARBA00022517"/>
    </source>
</evidence>
<dbReference type="OrthoDB" id="441771at2759"/>
<protein>
    <submittedName>
        <fullName evidence="8">Uncharacterized protein</fullName>
    </submittedName>
</protein>
<dbReference type="PANTHER" id="PTHR23183">
    <property type="entry name" value="NOP14"/>
    <property type="match status" value="1"/>
</dbReference>
<dbReference type="InterPro" id="IPR007276">
    <property type="entry name" value="Nop14"/>
</dbReference>
<feature type="region of interest" description="Disordered" evidence="7">
    <location>
        <begin position="1"/>
        <end position="38"/>
    </location>
</feature>
<comment type="function">
    <text evidence="6">Involved in nucleolar processing of pre-18S ribosomal RNA. Has a role in the nuclear export of 40S pre-ribosomal subunit to the cytoplasm.</text>
</comment>
<comment type="caution">
    <text evidence="8">The sequence shown here is derived from an EMBL/GenBank/DDBJ whole genome shotgun (WGS) entry which is preliminary data.</text>
</comment>
<reference evidence="8" key="2">
    <citation type="submission" date="2022-01" db="EMBL/GenBank/DDBJ databases">
        <authorList>
            <person name="Hirooka S."/>
            <person name="Miyagishima S.Y."/>
        </authorList>
    </citation>
    <scope>NUCLEOTIDE SEQUENCE</scope>
    <source>
        <strain evidence="8">NBRC 102759</strain>
    </source>
</reference>
<dbReference type="EMBL" id="BQMJ01000030">
    <property type="protein sequence ID" value="GJQ12162.1"/>
    <property type="molecule type" value="Genomic_DNA"/>
</dbReference>
<evidence type="ECO:0000256" key="7">
    <source>
        <dbReference type="SAM" id="MobiDB-lite"/>
    </source>
</evidence>
<evidence type="ECO:0000256" key="1">
    <source>
        <dbReference type="ARBA" id="ARBA00004604"/>
    </source>
</evidence>
<accession>A0A9C7PZ44</accession>
<keyword evidence="4" id="KW-0698">rRNA processing</keyword>
<dbReference type="AlphaFoldDB" id="A0A9C7PZ44"/>
<feature type="region of interest" description="Disordered" evidence="7">
    <location>
        <begin position="223"/>
        <end position="243"/>
    </location>
</feature>
<dbReference type="GO" id="GO:0032040">
    <property type="term" value="C:small-subunit processome"/>
    <property type="evidence" value="ECO:0007669"/>
    <property type="project" value="InterPro"/>
</dbReference>
<dbReference type="GO" id="GO:0030490">
    <property type="term" value="P:maturation of SSU-rRNA"/>
    <property type="evidence" value="ECO:0007669"/>
    <property type="project" value="TreeGrafter"/>
</dbReference>
<feature type="compositionally biased region" description="Polar residues" evidence="7">
    <location>
        <begin position="188"/>
        <end position="198"/>
    </location>
</feature>
<proteinExistence type="inferred from homology"/>
<evidence type="ECO:0000313" key="8">
    <source>
        <dbReference type="EMBL" id="GJQ12162.1"/>
    </source>
</evidence>
<keyword evidence="5" id="KW-0539">Nucleus</keyword>
<evidence type="ECO:0000256" key="2">
    <source>
        <dbReference type="ARBA" id="ARBA00007466"/>
    </source>
</evidence>
<dbReference type="GO" id="GO:0030692">
    <property type="term" value="C:Noc4p-Nop14p complex"/>
    <property type="evidence" value="ECO:0007669"/>
    <property type="project" value="TreeGrafter"/>
</dbReference>
<feature type="compositionally biased region" description="Basic and acidic residues" evidence="7">
    <location>
        <begin position="223"/>
        <end position="242"/>
    </location>
</feature>
<keyword evidence="3" id="KW-0690">Ribosome biogenesis</keyword>
<keyword evidence="9" id="KW-1185">Reference proteome</keyword>
<reference evidence="8" key="1">
    <citation type="journal article" date="2022" name="Proc. Natl. Acad. Sci. U.S.A.">
        <title>Life cycle and functional genomics of the unicellular red alga Galdieria for elucidating algal and plant evolution and industrial use.</title>
        <authorList>
            <person name="Hirooka S."/>
            <person name="Itabashi T."/>
            <person name="Ichinose T.M."/>
            <person name="Onuma R."/>
            <person name="Fujiwara T."/>
            <person name="Yamashita S."/>
            <person name="Jong L.W."/>
            <person name="Tomita R."/>
            <person name="Iwane A.H."/>
            <person name="Miyagishima S.Y."/>
        </authorList>
    </citation>
    <scope>NUCLEOTIDE SEQUENCE</scope>
    <source>
        <strain evidence="8">NBRC 102759</strain>
    </source>
</reference>
<dbReference type="PANTHER" id="PTHR23183:SF0">
    <property type="entry name" value="NUCLEOLAR PROTEIN 14"/>
    <property type="match status" value="1"/>
</dbReference>
<dbReference type="Pfam" id="PF04147">
    <property type="entry name" value="Nop14"/>
    <property type="match status" value="2"/>
</dbReference>